<evidence type="ECO:0000313" key="1">
    <source>
        <dbReference type="EMBL" id="PRX22789.1"/>
    </source>
</evidence>
<organism evidence="1 2">
    <name type="scientific">Actinoplanes italicus</name>
    <dbReference type="NCBI Taxonomy" id="113567"/>
    <lineage>
        <taxon>Bacteria</taxon>
        <taxon>Bacillati</taxon>
        <taxon>Actinomycetota</taxon>
        <taxon>Actinomycetes</taxon>
        <taxon>Micromonosporales</taxon>
        <taxon>Micromonosporaceae</taxon>
        <taxon>Actinoplanes</taxon>
    </lineage>
</organism>
<comment type="caution">
    <text evidence="1">The sequence shown here is derived from an EMBL/GenBank/DDBJ whole genome shotgun (WGS) entry which is preliminary data.</text>
</comment>
<dbReference type="AlphaFoldDB" id="A0A2T0KH73"/>
<proteinExistence type="predicted"/>
<reference evidence="1 2" key="1">
    <citation type="submission" date="2018-03" db="EMBL/GenBank/DDBJ databases">
        <title>Genomic Encyclopedia of Archaeal and Bacterial Type Strains, Phase II (KMG-II): from individual species to whole genera.</title>
        <authorList>
            <person name="Goeker M."/>
        </authorList>
    </citation>
    <scope>NUCLEOTIDE SEQUENCE [LARGE SCALE GENOMIC DNA]</scope>
    <source>
        <strain evidence="1 2">DSM 43146</strain>
    </source>
</reference>
<name>A0A2T0KH73_9ACTN</name>
<protein>
    <submittedName>
        <fullName evidence="1">Uncharacterized protein</fullName>
    </submittedName>
</protein>
<sequence length="99" mass="10959">MGLGVYVENQVHERRYAGADAGSALQRLVAASNRERHHLVSRIDSYGDTMINLIQLPQLTAELDEIASRKPELRADVQALGALIEEATRARGYLWISGD</sequence>
<dbReference type="OrthoDB" id="4558509at2"/>
<dbReference type="EMBL" id="PVMZ01000004">
    <property type="protein sequence ID" value="PRX22789.1"/>
    <property type="molecule type" value="Genomic_DNA"/>
</dbReference>
<evidence type="ECO:0000313" key="2">
    <source>
        <dbReference type="Proteomes" id="UP000239415"/>
    </source>
</evidence>
<keyword evidence="2" id="KW-1185">Reference proteome</keyword>
<accession>A0A2T0KH73</accession>
<gene>
    <name evidence="1" type="ORF">CLV67_104317</name>
</gene>
<dbReference type="RefSeq" id="WP_106317724.1">
    <property type="nucleotide sequence ID" value="NZ_BOMO01000021.1"/>
</dbReference>
<dbReference type="Proteomes" id="UP000239415">
    <property type="component" value="Unassembled WGS sequence"/>
</dbReference>